<protein>
    <submittedName>
        <fullName evidence="1">Uncharacterized protein</fullName>
    </submittedName>
</protein>
<evidence type="ECO:0000313" key="1">
    <source>
        <dbReference type="EMBL" id="MBO2465285.1"/>
    </source>
</evidence>
<comment type="caution">
    <text evidence="1">The sequence shown here is derived from an EMBL/GenBank/DDBJ whole genome shotgun (WGS) entry which is preliminary data.</text>
</comment>
<name>A0ABS3S8F5_9ACTN</name>
<gene>
    <name evidence="1" type="ORF">J4709_47770</name>
</gene>
<evidence type="ECO:0000313" key="2">
    <source>
        <dbReference type="Proteomes" id="UP000680206"/>
    </source>
</evidence>
<organism evidence="1 2">
    <name type="scientific">Actinomadura violacea</name>
    <dbReference type="NCBI Taxonomy" id="2819934"/>
    <lineage>
        <taxon>Bacteria</taxon>
        <taxon>Bacillati</taxon>
        <taxon>Actinomycetota</taxon>
        <taxon>Actinomycetes</taxon>
        <taxon>Streptosporangiales</taxon>
        <taxon>Thermomonosporaceae</taxon>
        <taxon>Actinomadura</taxon>
    </lineage>
</organism>
<proteinExistence type="predicted"/>
<sequence>MSAGPPQQPFHGLIVEVQQESSEAKRRQLPRYAASLWLMLDCPVTLLCICPDVTTAAFFAKPIPTDLPGYVAQVVVLGPDDVPAISDAAEVAPHPEVAVLSVLVHQERKVAEAFVRGLQLMPNEYAPQYYEYAYDMASRAARRTLEELMASSTWLVSSPFAREHFGRGKSEGRAEGEAEALLVMLDARGLQVPDSTREVIAGCTDTGMLEKWIRRAAVIDKVEDLFD</sequence>
<keyword evidence="2" id="KW-1185">Reference proteome</keyword>
<dbReference type="Proteomes" id="UP000680206">
    <property type="component" value="Unassembled WGS sequence"/>
</dbReference>
<dbReference type="EMBL" id="JAGEPF010000044">
    <property type="protein sequence ID" value="MBO2465285.1"/>
    <property type="molecule type" value="Genomic_DNA"/>
</dbReference>
<accession>A0ABS3S8F5</accession>
<reference evidence="1 2" key="1">
    <citation type="submission" date="2021-03" db="EMBL/GenBank/DDBJ databases">
        <title>Actinomadura violae sp. nov., isolated from lichen in Thailand.</title>
        <authorList>
            <person name="Kanchanasin P."/>
            <person name="Saeng-In P."/>
            <person name="Phongsopitanun W."/>
            <person name="Yuki M."/>
            <person name="Kudo T."/>
            <person name="Ohkuma M."/>
            <person name="Tanasupawat S."/>
        </authorList>
    </citation>
    <scope>NUCLEOTIDE SEQUENCE [LARGE SCALE GENOMIC DNA]</scope>
    <source>
        <strain evidence="1 2">LCR2-06</strain>
    </source>
</reference>